<dbReference type="InterPro" id="IPR035979">
    <property type="entry name" value="RBD_domain_sf"/>
</dbReference>
<reference evidence="1" key="2">
    <citation type="submission" date="2020-06" db="EMBL/GenBank/DDBJ databases">
        <authorList>
            <person name="Sheffer M."/>
        </authorList>
    </citation>
    <scope>NUCLEOTIDE SEQUENCE</scope>
</reference>
<evidence type="ECO:0000313" key="2">
    <source>
        <dbReference type="Proteomes" id="UP000807504"/>
    </source>
</evidence>
<reference evidence="1" key="1">
    <citation type="journal article" date="2020" name="bioRxiv">
        <title>Chromosome-level reference genome of the European wasp spider Argiope bruennichi: a resource for studies on range expansion and evolutionary adaptation.</title>
        <authorList>
            <person name="Sheffer M.M."/>
            <person name="Hoppe A."/>
            <person name="Krehenwinkel H."/>
            <person name="Uhl G."/>
            <person name="Kuss A.W."/>
            <person name="Jensen L."/>
            <person name="Jensen C."/>
            <person name="Gillespie R.G."/>
            <person name="Hoff K.J."/>
            <person name="Prost S."/>
        </authorList>
    </citation>
    <scope>NUCLEOTIDE SEQUENCE</scope>
</reference>
<keyword evidence="2" id="KW-1185">Reference proteome</keyword>
<proteinExistence type="predicted"/>
<evidence type="ECO:0000313" key="1">
    <source>
        <dbReference type="EMBL" id="KAF8773181.1"/>
    </source>
</evidence>
<gene>
    <name evidence="1" type="ORF">HNY73_015861</name>
</gene>
<comment type="caution">
    <text evidence="1">The sequence shown here is derived from an EMBL/GenBank/DDBJ whole genome shotgun (WGS) entry which is preliminary data.</text>
</comment>
<accession>A0A8T0EI38</accession>
<sequence length="229" mass="26672">MATLSFCTVSNSIKNVTRSRNLAIHGLDTTVPKDMYLDLLKVFGTVRYFEFCFEGDVPKARFEFTRATSAFAAMLSLQGTLNRDSLVTLEIPLFPVSPISRSIRVNQTLMPYDNMNHVHSSMPSFVPIDEVREQCFMLYSMNTLNYYSPEERFAEWSPRFTEETEHMKGTVEECSMGAVSFEFSRKRMREKGFARRWCKGVFDNLDKVNDENRRLFLQAARKKFLSYYL</sequence>
<dbReference type="Proteomes" id="UP000807504">
    <property type="component" value="Unassembled WGS sequence"/>
</dbReference>
<name>A0A8T0EI38_ARGBR</name>
<dbReference type="SUPFAM" id="SSF54928">
    <property type="entry name" value="RNA-binding domain, RBD"/>
    <property type="match status" value="1"/>
</dbReference>
<protein>
    <submittedName>
        <fullName evidence="1">Uncharacterized protein</fullName>
    </submittedName>
</protein>
<dbReference type="AlphaFoldDB" id="A0A8T0EI38"/>
<organism evidence="1 2">
    <name type="scientific">Argiope bruennichi</name>
    <name type="common">Wasp spider</name>
    <name type="synonym">Aranea bruennichi</name>
    <dbReference type="NCBI Taxonomy" id="94029"/>
    <lineage>
        <taxon>Eukaryota</taxon>
        <taxon>Metazoa</taxon>
        <taxon>Ecdysozoa</taxon>
        <taxon>Arthropoda</taxon>
        <taxon>Chelicerata</taxon>
        <taxon>Arachnida</taxon>
        <taxon>Araneae</taxon>
        <taxon>Araneomorphae</taxon>
        <taxon>Entelegynae</taxon>
        <taxon>Araneoidea</taxon>
        <taxon>Araneidae</taxon>
        <taxon>Argiope</taxon>
    </lineage>
</organism>
<dbReference type="EMBL" id="JABXBU010002227">
    <property type="protein sequence ID" value="KAF8773181.1"/>
    <property type="molecule type" value="Genomic_DNA"/>
</dbReference>
<dbReference type="GO" id="GO:0003676">
    <property type="term" value="F:nucleic acid binding"/>
    <property type="evidence" value="ECO:0007669"/>
    <property type="project" value="InterPro"/>
</dbReference>